<dbReference type="AlphaFoldDB" id="A0A2P2QVC7"/>
<sequence>MIHMYGKKKKKEILTSSALAMKKINCSLNFNISLPSQGITIHFDK</sequence>
<reference evidence="1" key="1">
    <citation type="submission" date="2018-02" db="EMBL/GenBank/DDBJ databases">
        <title>Rhizophora mucronata_Transcriptome.</title>
        <authorList>
            <person name="Meera S.P."/>
            <person name="Sreeshan A."/>
            <person name="Augustine A."/>
        </authorList>
    </citation>
    <scope>NUCLEOTIDE SEQUENCE</scope>
    <source>
        <tissue evidence="1">Leaf</tissue>
    </source>
</reference>
<proteinExistence type="predicted"/>
<dbReference type="EMBL" id="GGEC01090350">
    <property type="protein sequence ID" value="MBX70834.1"/>
    <property type="molecule type" value="Transcribed_RNA"/>
</dbReference>
<evidence type="ECO:0000313" key="1">
    <source>
        <dbReference type="EMBL" id="MBX70834.1"/>
    </source>
</evidence>
<accession>A0A2P2QVC7</accession>
<organism evidence="1">
    <name type="scientific">Rhizophora mucronata</name>
    <name type="common">Asiatic mangrove</name>
    <dbReference type="NCBI Taxonomy" id="61149"/>
    <lineage>
        <taxon>Eukaryota</taxon>
        <taxon>Viridiplantae</taxon>
        <taxon>Streptophyta</taxon>
        <taxon>Embryophyta</taxon>
        <taxon>Tracheophyta</taxon>
        <taxon>Spermatophyta</taxon>
        <taxon>Magnoliopsida</taxon>
        <taxon>eudicotyledons</taxon>
        <taxon>Gunneridae</taxon>
        <taxon>Pentapetalae</taxon>
        <taxon>rosids</taxon>
        <taxon>fabids</taxon>
        <taxon>Malpighiales</taxon>
        <taxon>Rhizophoraceae</taxon>
        <taxon>Rhizophora</taxon>
    </lineage>
</organism>
<protein>
    <submittedName>
        <fullName evidence="1">Uncharacterized protein</fullName>
    </submittedName>
</protein>
<name>A0A2P2QVC7_RHIMU</name>